<dbReference type="GO" id="GO:0005886">
    <property type="term" value="C:plasma membrane"/>
    <property type="evidence" value="ECO:0007669"/>
    <property type="project" value="UniProtKB-SubCell"/>
</dbReference>
<evidence type="ECO:0000259" key="15">
    <source>
        <dbReference type="PROSITE" id="PS50109"/>
    </source>
</evidence>
<dbReference type="Gene3D" id="1.10.287.130">
    <property type="match status" value="1"/>
</dbReference>
<keyword evidence="6" id="KW-0808">Transferase</keyword>
<keyword evidence="7 14" id="KW-0812">Transmembrane</keyword>
<sequence>MNKTGITSRITVVIILVAVLSAGLTGLLAYIITKQQFSRYIDLGTASMGQRFSEEVSDYYELHGSLIGLQQYMQSLSYFHEDRKATGGFGDRKPYWADEVVIMDETRKVAASSRGELVGSILTLNEEDFTVFPVRSGGNTVAGVYIFNPLKRGVISMENQFLNSIASQTTNAILITIALALIIGVLLARRITRPISELSAAIHNLARGDLESRAELTGDREFIQLAEDFNYMAQQLYEHEQSRNSLVANIAHELRTPLSILRGRLEALQTGSIELTDQVKASLVDEIIRLTRLVKELETVGLAESGALRLNIENIKTAEVLETLLPLRLVMEEEGIQFKVDMEEDGWVQADINRLTQVLINLLSNAMRHIPRENGIISFRISRKGEHMHFSVEDNGPGIPEKDLPYIFDRFYRTDEARNREEGGSGLGLAIAKSYVRAHGGNIWAESEEGEGSVFHFTLPCDNDMNFKVK</sequence>
<evidence type="ECO:0000256" key="6">
    <source>
        <dbReference type="ARBA" id="ARBA00022679"/>
    </source>
</evidence>
<dbReference type="SMART" id="SM00388">
    <property type="entry name" value="HisKA"/>
    <property type="match status" value="1"/>
</dbReference>
<dbReference type="AlphaFoldDB" id="A0A0W8E1I3"/>
<dbReference type="InterPro" id="IPR003594">
    <property type="entry name" value="HATPase_dom"/>
</dbReference>
<evidence type="ECO:0000256" key="7">
    <source>
        <dbReference type="ARBA" id="ARBA00022692"/>
    </source>
</evidence>
<dbReference type="PROSITE" id="PS50885">
    <property type="entry name" value="HAMP"/>
    <property type="match status" value="1"/>
</dbReference>
<evidence type="ECO:0000256" key="13">
    <source>
        <dbReference type="ARBA" id="ARBA00023136"/>
    </source>
</evidence>
<dbReference type="Gene3D" id="3.30.565.10">
    <property type="entry name" value="Histidine kinase-like ATPase, C-terminal domain"/>
    <property type="match status" value="1"/>
</dbReference>
<dbReference type="Pfam" id="PF00672">
    <property type="entry name" value="HAMP"/>
    <property type="match status" value="1"/>
</dbReference>
<dbReference type="InterPro" id="IPR003661">
    <property type="entry name" value="HisK_dim/P_dom"/>
</dbReference>
<dbReference type="PANTHER" id="PTHR45528">
    <property type="entry name" value="SENSOR HISTIDINE KINASE CPXA"/>
    <property type="match status" value="1"/>
</dbReference>
<accession>A0A0W8E1I3</accession>
<dbReference type="SMART" id="SM00304">
    <property type="entry name" value="HAMP"/>
    <property type="match status" value="1"/>
</dbReference>
<feature type="domain" description="HAMP" evidence="16">
    <location>
        <begin position="189"/>
        <end position="241"/>
    </location>
</feature>
<evidence type="ECO:0000256" key="1">
    <source>
        <dbReference type="ARBA" id="ARBA00000085"/>
    </source>
</evidence>
<keyword evidence="4" id="KW-1003">Cell membrane</keyword>
<dbReference type="PROSITE" id="PS50109">
    <property type="entry name" value="HIS_KIN"/>
    <property type="match status" value="1"/>
</dbReference>
<dbReference type="PANTHER" id="PTHR45528:SF1">
    <property type="entry name" value="SENSOR HISTIDINE KINASE CPXA"/>
    <property type="match status" value="1"/>
</dbReference>
<evidence type="ECO:0000256" key="5">
    <source>
        <dbReference type="ARBA" id="ARBA00022553"/>
    </source>
</evidence>
<dbReference type="GO" id="GO:0000155">
    <property type="term" value="F:phosphorelay sensor kinase activity"/>
    <property type="evidence" value="ECO:0007669"/>
    <property type="project" value="InterPro"/>
</dbReference>
<keyword evidence="11 14" id="KW-1133">Transmembrane helix</keyword>
<feature type="domain" description="Histidine kinase" evidence="15">
    <location>
        <begin position="249"/>
        <end position="463"/>
    </location>
</feature>
<dbReference type="SMART" id="SM00387">
    <property type="entry name" value="HATPase_c"/>
    <property type="match status" value="1"/>
</dbReference>
<dbReference type="InterPro" id="IPR036890">
    <property type="entry name" value="HATPase_C_sf"/>
</dbReference>
<organism evidence="17">
    <name type="scientific">hydrocarbon metagenome</name>
    <dbReference type="NCBI Taxonomy" id="938273"/>
    <lineage>
        <taxon>unclassified sequences</taxon>
        <taxon>metagenomes</taxon>
        <taxon>ecological metagenomes</taxon>
    </lineage>
</organism>
<dbReference type="InterPro" id="IPR036097">
    <property type="entry name" value="HisK_dim/P_sf"/>
</dbReference>
<dbReference type="Pfam" id="PF00512">
    <property type="entry name" value="HisKA"/>
    <property type="match status" value="1"/>
</dbReference>
<dbReference type="EMBL" id="LNQE01001918">
    <property type="protein sequence ID" value="KUG02535.1"/>
    <property type="molecule type" value="Genomic_DNA"/>
</dbReference>
<evidence type="ECO:0000256" key="12">
    <source>
        <dbReference type="ARBA" id="ARBA00023012"/>
    </source>
</evidence>
<evidence type="ECO:0000256" key="11">
    <source>
        <dbReference type="ARBA" id="ARBA00022989"/>
    </source>
</evidence>
<dbReference type="CDD" id="cd00082">
    <property type="entry name" value="HisKA"/>
    <property type="match status" value="1"/>
</dbReference>
<dbReference type="Pfam" id="PF02518">
    <property type="entry name" value="HATPase_c"/>
    <property type="match status" value="1"/>
</dbReference>
<dbReference type="SUPFAM" id="SSF158472">
    <property type="entry name" value="HAMP domain-like"/>
    <property type="match status" value="1"/>
</dbReference>
<dbReference type="InterPro" id="IPR050398">
    <property type="entry name" value="HssS/ArlS-like"/>
</dbReference>
<gene>
    <name evidence="17" type="ORF">ASZ90_020167</name>
</gene>
<keyword evidence="10" id="KW-0067">ATP-binding</keyword>
<evidence type="ECO:0000256" key="14">
    <source>
        <dbReference type="SAM" id="Phobius"/>
    </source>
</evidence>
<comment type="subcellular location">
    <subcellularLocation>
        <location evidence="2">Cell membrane</location>
        <topology evidence="2">Multi-pass membrane protein</topology>
    </subcellularLocation>
</comment>
<feature type="transmembrane region" description="Helical" evidence="14">
    <location>
        <begin position="12"/>
        <end position="32"/>
    </location>
</feature>
<name>A0A0W8E1I3_9ZZZZ</name>
<dbReference type="SUPFAM" id="SSF47384">
    <property type="entry name" value="Homodimeric domain of signal transducing histidine kinase"/>
    <property type="match status" value="1"/>
</dbReference>
<feature type="transmembrane region" description="Helical" evidence="14">
    <location>
        <begin position="169"/>
        <end position="188"/>
    </location>
</feature>
<comment type="catalytic activity">
    <reaction evidence="1">
        <text>ATP + protein L-histidine = ADP + protein N-phospho-L-histidine.</text>
        <dbReference type="EC" id="2.7.13.3"/>
    </reaction>
</comment>
<evidence type="ECO:0000256" key="4">
    <source>
        <dbReference type="ARBA" id="ARBA00022475"/>
    </source>
</evidence>
<dbReference type="EC" id="2.7.13.3" evidence="3"/>
<dbReference type="PRINTS" id="PR00344">
    <property type="entry name" value="BCTRLSENSOR"/>
</dbReference>
<evidence type="ECO:0000256" key="3">
    <source>
        <dbReference type="ARBA" id="ARBA00012438"/>
    </source>
</evidence>
<evidence type="ECO:0000256" key="10">
    <source>
        <dbReference type="ARBA" id="ARBA00022840"/>
    </source>
</evidence>
<dbReference type="InterPro" id="IPR003660">
    <property type="entry name" value="HAMP_dom"/>
</dbReference>
<dbReference type="Gene3D" id="6.10.340.10">
    <property type="match status" value="1"/>
</dbReference>
<evidence type="ECO:0000256" key="8">
    <source>
        <dbReference type="ARBA" id="ARBA00022741"/>
    </source>
</evidence>
<keyword evidence="5" id="KW-0597">Phosphoprotein</keyword>
<evidence type="ECO:0000259" key="16">
    <source>
        <dbReference type="PROSITE" id="PS50885"/>
    </source>
</evidence>
<dbReference type="InterPro" id="IPR005467">
    <property type="entry name" value="His_kinase_dom"/>
</dbReference>
<protein>
    <recommendedName>
        <fullName evidence="3">histidine kinase</fullName>
        <ecNumber evidence="3">2.7.13.3</ecNumber>
    </recommendedName>
</protein>
<dbReference type="CDD" id="cd06225">
    <property type="entry name" value="HAMP"/>
    <property type="match status" value="1"/>
</dbReference>
<evidence type="ECO:0000313" key="17">
    <source>
        <dbReference type="EMBL" id="KUG02535.1"/>
    </source>
</evidence>
<comment type="caution">
    <text evidence="17">The sequence shown here is derived from an EMBL/GenBank/DDBJ whole genome shotgun (WGS) entry which is preliminary data.</text>
</comment>
<dbReference type="GO" id="GO:0005524">
    <property type="term" value="F:ATP binding"/>
    <property type="evidence" value="ECO:0007669"/>
    <property type="project" value="UniProtKB-KW"/>
</dbReference>
<dbReference type="SUPFAM" id="SSF55874">
    <property type="entry name" value="ATPase domain of HSP90 chaperone/DNA topoisomerase II/histidine kinase"/>
    <property type="match status" value="1"/>
</dbReference>
<keyword evidence="9" id="KW-0418">Kinase</keyword>
<dbReference type="CDD" id="cd00075">
    <property type="entry name" value="HATPase"/>
    <property type="match status" value="1"/>
</dbReference>
<keyword evidence="13 14" id="KW-0472">Membrane</keyword>
<keyword evidence="8" id="KW-0547">Nucleotide-binding</keyword>
<dbReference type="InterPro" id="IPR004358">
    <property type="entry name" value="Sig_transdc_His_kin-like_C"/>
</dbReference>
<proteinExistence type="predicted"/>
<reference evidence="17" key="1">
    <citation type="journal article" date="2015" name="Proc. Natl. Acad. Sci. U.S.A.">
        <title>Networks of energetic and metabolic interactions define dynamics in microbial communities.</title>
        <authorList>
            <person name="Embree M."/>
            <person name="Liu J.K."/>
            <person name="Al-Bassam M.M."/>
            <person name="Zengler K."/>
        </authorList>
    </citation>
    <scope>NUCLEOTIDE SEQUENCE</scope>
</reference>
<keyword evidence="12" id="KW-0902">Two-component regulatory system</keyword>
<evidence type="ECO:0000256" key="9">
    <source>
        <dbReference type="ARBA" id="ARBA00022777"/>
    </source>
</evidence>
<evidence type="ECO:0000256" key="2">
    <source>
        <dbReference type="ARBA" id="ARBA00004651"/>
    </source>
</evidence>
<dbReference type="FunFam" id="3.30.565.10:FF:000006">
    <property type="entry name" value="Sensor histidine kinase WalK"/>
    <property type="match status" value="1"/>
</dbReference>